<dbReference type="KEGG" id="rmb:K529_020485"/>
<gene>
    <name evidence="2" type="ORF">K529_020485</name>
</gene>
<evidence type="ECO:0000256" key="1">
    <source>
        <dbReference type="SAM" id="SignalP"/>
    </source>
</evidence>
<dbReference type="EMBL" id="CP015231">
    <property type="protein sequence ID" value="ANP43136.1"/>
    <property type="molecule type" value="Genomic_DNA"/>
</dbReference>
<sequence length="207" mass="22013">MRTPILILALCTALAGCAAPQRPDADPEAIARAAYRDAGQPSMTLITVVNNRTGQGGHTGLMINASERIIFDPAGSFYADVVPERQDVLYGITPGVFQAYRSAHARSTFHVVTQEIQLTPEQAQIAYQLATSNGRVSGAFCSNATSSLLKKIPGFESIDVTFYPVKLQEQFAQLPGVVTDKYYEDDSDDLKAGLAAGNATLNATAGG</sequence>
<dbReference type="RefSeq" id="WP_005629610.1">
    <property type="nucleotide sequence ID" value="NZ_CP015231.1"/>
</dbReference>
<dbReference type="AlphaFoldDB" id="A0A1B1A9C1"/>
<protein>
    <recommendedName>
        <fullName evidence="4">Lipoprotein</fullName>
    </recommendedName>
</protein>
<reference evidence="2 3" key="1">
    <citation type="journal article" date="2016" name="ISME J.">
        <title>Global occurrence and heterogeneity of the Roseobacter-clade species Ruegeria mobilis.</title>
        <authorList>
            <person name="Sonnenschein E."/>
            <person name="Gram L."/>
        </authorList>
    </citation>
    <scope>NUCLEOTIDE SEQUENCE [LARGE SCALE GENOMIC DNA]</scope>
    <source>
        <strain evidence="2 3">F1926</strain>
        <plasmid evidence="2 3">unnamed1</plasmid>
    </source>
</reference>
<organism evidence="2 3">
    <name type="scientific">Tritonibacter mobilis F1926</name>
    <dbReference type="NCBI Taxonomy" id="1265309"/>
    <lineage>
        <taxon>Bacteria</taxon>
        <taxon>Pseudomonadati</taxon>
        <taxon>Pseudomonadota</taxon>
        <taxon>Alphaproteobacteria</taxon>
        <taxon>Rhodobacterales</taxon>
        <taxon>Paracoccaceae</taxon>
        <taxon>Tritonibacter</taxon>
    </lineage>
</organism>
<dbReference type="OrthoDB" id="7666390at2"/>
<dbReference type="Proteomes" id="UP000013243">
    <property type="component" value="Plasmid unnamed1"/>
</dbReference>
<dbReference type="GeneID" id="28252265"/>
<geneLocation type="plasmid" evidence="2 3">
    <name>unnamed1</name>
</geneLocation>
<dbReference type="PROSITE" id="PS51257">
    <property type="entry name" value="PROKAR_LIPOPROTEIN"/>
    <property type="match status" value="1"/>
</dbReference>
<accession>A0A1B1A9C1</accession>
<keyword evidence="1" id="KW-0732">Signal</keyword>
<keyword evidence="2" id="KW-0614">Plasmid</keyword>
<evidence type="ECO:0008006" key="4">
    <source>
        <dbReference type="Google" id="ProtNLM"/>
    </source>
</evidence>
<evidence type="ECO:0000313" key="3">
    <source>
        <dbReference type="Proteomes" id="UP000013243"/>
    </source>
</evidence>
<feature type="signal peptide" evidence="1">
    <location>
        <begin position="1"/>
        <end position="18"/>
    </location>
</feature>
<proteinExistence type="predicted"/>
<evidence type="ECO:0000313" key="2">
    <source>
        <dbReference type="EMBL" id="ANP43136.1"/>
    </source>
</evidence>
<name>A0A1B1A9C1_9RHOB</name>
<feature type="chain" id="PRO_5008518532" description="Lipoprotein" evidence="1">
    <location>
        <begin position="19"/>
        <end position="207"/>
    </location>
</feature>